<proteinExistence type="predicted"/>
<comment type="caution">
    <text evidence="2">The sequence shown here is derived from an EMBL/GenBank/DDBJ whole genome shotgun (WGS) entry which is preliminary data.</text>
</comment>
<dbReference type="Proteomes" id="UP000562254">
    <property type="component" value="Unassembled WGS sequence"/>
</dbReference>
<dbReference type="RefSeq" id="WP_184480144.1">
    <property type="nucleotide sequence ID" value="NZ_JAAEDJ010000090.1"/>
</dbReference>
<evidence type="ECO:0000313" key="3">
    <source>
        <dbReference type="Proteomes" id="UP000562254"/>
    </source>
</evidence>
<evidence type="ECO:0000259" key="1">
    <source>
        <dbReference type="Pfam" id="PF13682"/>
    </source>
</evidence>
<sequence>MAGSIIDDITRAIGAHGLWKGRLAAAIAGGEQGLDPATVARDDACDFGRFLAGPAIPPAEKAGPHYQRIRTLHAAFHRCACDVLRDARAGRRAEAEAALRPGGAFASASADLTQAMMAWQQALRRAA</sequence>
<organism evidence="2 3">
    <name type="scientific">Neoroseomonas alkaliterrae</name>
    <dbReference type="NCBI Taxonomy" id="1452450"/>
    <lineage>
        <taxon>Bacteria</taxon>
        <taxon>Pseudomonadati</taxon>
        <taxon>Pseudomonadota</taxon>
        <taxon>Alphaproteobacteria</taxon>
        <taxon>Acetobacterales</taxon>
        <taxon>Acetobacteraceae</taxon>
        <taxon>Neoroseomonas</taxon>
    </lineage>
</organism>
<dbReference type="InterPro" id="IPR025991">
    <property type="entry name" value="Chemoreceptor_zinc-bind_dom"/>
</dbReference>
<dbReference type="Pfam" id="PF13682">
    <property type="entry name" value="CZB"/>
    <property type="match status" value="1"/>
</dbReference>
<reference evidence="2 3" key="1">
    <citation type="submission" date="2020-08" db="EMBL/GenBank/DDBJ databases">
        <title>Genomic Encyclopedia of Type Strains, Phase IV (KMG-IV): sequencing the most valuable type-strain genomes for metagenomic binning, comparative biology and taxonomic classification.</title>
        <authorList>
            <person name="Goeker M."/>
        </authorList>
    </citation>
    <scope>NUCLEOTIDE SEQUENCE [LARGE SCALE GENOMIC DNA]</scope>
    <source>
        <strain evidence="2 3">DSM 25895</strain>
    </source>
</reference>
<gene>
    <name evidence="2" type="ORF">FHS88_000075</name>
</gene>
<name>A0A840XHM7_9PROT</name>
<accession>A0A840XHM7</accession>
<keyword evidence="3" id="KW-1185">Reference proteome</keyword>
<protein>
    <submittedName>
        <fullName evidence="2">Methyl-accepting chemotaxis protein</fullName>
    </submittedName>
</protein>
<evidence type="ECO:0000313" key="2">
    <source>
        <dbReference type="EMBL" id="MBB5687965.1"/>
    </source>
</evidence>
<feature type="domain" description="Chemoreceptor zinc-binding" evidence="1">
    <location>
        <begin position="16"/>
        <end position="81"/>
    </location>
</feature>
<dbReference type="AlphaFoldDB" id="A0A840XHM7"/>
<dbReference type="Gene3D" id="1.20.120.30">
    <property type="entry name" value="Aspartate receptor, ligand-binding domain"/>
    <property type="match status" value="1"/>
</dbReference>
<dbReference type="EMBL" id="JACIJE010000001">
    <property type="protein sequence ID" value="MBB5687965.1"/>
    <property type="molecule type" value="Genomic_DNA"/>
</dbReference>